<proteinExistence type="predicted"/>
<accession>A0A6V8NWZ4</accession>
<gene>
    <name evidence="1" type="ORF">HKBW3S09_01446</name>
</gene>
<dbReference type="Proteomes" id="UP000585609">
    <property type="component" value="Unassembled WGS sequence"/>
</dbReference>
<organism evidence="1 2">
    <name type="scientific">Candidatus Hakubella thermalkaliphila</name>
    <dbReference type="NCBI Taxonomy" id="2754717"/>
    <lineage>
        <taxon>Bacteria</taxon>
        <taxon>Bacillati</taxon>
        <taxon>Actinomycetota</taxon>
        <taxon>Actinomycetota incertae sedis</taxon>
        <taxon>Candidatus Hakubellales</taxon>
        <taxon>Candidatus Hakubellaceae</taxon>
        <taxon>Candidatus Hakubella</taxon>
    </lineage>
</organism>
<reference evidence="1 2" key="1">
    <citation type="journal article" date="2020" name="Front. Microbiol.">
        <title>Single-cell genomics of novel Actinobacteria with the Wood-Ljungdahl pathway discovered in a serpentinizing system.</title>
        <authorList>
            <person name="Merino N."/>
            <person name="Kawai M."/>
            <person name="Boyd E.S."/>
            <person name="Colman D.R."/>
            <person name="McGlynn S.E."/>
            <person name="Nealson K.H."/>
            <person name="Kurokawa K."/>
            <person name="Hongoh Y."/>
        </authorList>
    </citation>
    <scope>NUCLEOTIDE SEQUENCE [LARGE SCALE GENOMIC DNA]</scope>
    <source>
        <strain evidence="1 2">S09_30</strain>
    </source>
</reference>
<evidence type="ECO:0000313" key="2">
    <source>
        <dbReference type="Proteomes" id="UP000585609"/>
    </source>
</evidence>
<name>A0A6V8NWZ4_9ACTN</name>
<dbReference type="AlphaFoldDB" id="A0A6V8NWZ4"/>
<comment type="caution">
    <text evidence="1">The sequence shown here is derived from an EMBL/GenBank/DDBJ whole genome shotgun (WGS) entry which is preliminary data.</text>
</comment>
<sequence>MPGVLAALLLILSVFLLLTHLDINSLHRIDFPEGYLDLYYWLQNNVGKGETYLLGPSLTYNFDWHSRIKGRHLYFPYSDDQEHFRSYLRDNEVDYLVIDEEIYSKKELLKKYIGRVEGEGLKAVGELEGWELVYKDTTGPVNYLIFRIRREFRLVYKDEKLETDQRKQF</sequence>
<dbReference type="EMBL" id="BLRW01000280">
    <property type="protein sequence ID" value="GFP23980.1"/>
    <property type="molecule type" value="Genomic_DNA"/>
</dbReference>
<protein>
    <submittedName>
        <fullName evidence="1">Uncharacterized protein</fullName>
    </submittedName>
</protein>
<evidence type="ECO:0000313" key="1">
    <source>
        <dbReference type="EMBL" id="GFP23980.1"/>
    </source>
</evidence>